<feature type="domain" description="Helicase ATP-binding" evidence="10">
    <location>
        <begin position="897"/>
        <end position="961"/>
    </location>
</feature>
<dbReference type="PROSITE" id="PS50064">
    <property type="entry name" value="ZF_PARP_2"/>
    <property type="match status" value="1"/>
</dbReference>
<dbReference type="Pfam" id="PF00176">
    <property type="entry name" value="SNF2-rel_dom"/>
    <property type="match status" value="2"/>
</dbReference>
<evidence type="ECO:0000313" key="12">
    <source>
        <dbReference type="EMBL" id="KAG7359956.1"/>
    </source>
</evidence>
<accession>A0A9K3LFK2</accession>
<dbReference type="Pfam" id="PF13913">
    <property type="entry name" value="zf-C2HC_2"/>
    <property type="match status" value="1"/>
</dbReference>
<evidence type="ECO:0000256" key="6">
    <source>
        <dbReference type="PROSITE-ProRule" id="PRU00175"/>
    </source>
</evidence>
<dbReference type="Pfam" id="PF21743">
    <property type="entry name" value="PTM_DIR17_Tudor"/>
    <property type="match status" value="1"/>
</dbReference>
<dbReference type="CDD" id="cd18793">
    <property type="entry name" value="SF2_C_SNF"/>
    <property type="match status" value="1"/>
</dbReference>
<evidence type="ECO:0000256" key="3">
    <source>
        <dbReference type="ARBA" id="ARBA00022801"/>
    </source>
</evidence>
<gene>
    <name evidence="12" type="ORF">IV203_035054</name>
</gene>
<dbReference type="InterPro" id="IPR001510">
    <property type="entry name" value="Znf_PARP"/>
</dbReference>
<feature type="compositionally biased region" description="Acidic residues" evidence="7">
    <location>
        <begin position="188"/>
        <end position="204"/>
    </location>
</feature>
<feature type="compositionally biased region" description="Basic residues" evidence="7">
    <location>
        <begin position="251"/>
        <end position="260"/>
    </location>
</feature>
<feature type="compositionally biased region" description="Polar residues" evidence="7">
    <location>
        <begin position="117"/>
        <end position="137"/>
    </location>
</feature>
<feature type="region of interest" description="Disordered" evidence="7">
    <location>
        <begin position="70"/>
        <end position="302"/>
    </location>
</feature>
<dbReference type="Proteomes" id="UP000693970">
    <property type="component" value="Unassembled WGS sequence"/>
</dbReference>
<keyword evidence="13" id="KW-1185">Reference proteome</keyword>
<dbReference type="GO" id="GO:0016787">
    <property type="term" value="F:hydrolase activity"/>
    <property type="evidence" value="ECO:0007669"/>
    <property type="project" value="UniProtKB-KW"/>
</dbReference>
<dbReference type="PROSITE" id="PS51192">
    <property type="entry name" value="HELICASE_ATP_BIND_1"/>
    <property type="match status" value="1"/>
</dbReference>
<protein>
    <submittedName>
        <fullName evidence="12">SNF2/helicase domain containing protein</fullName>
    </submittedName>
</protein>
<evidence type="ECO:0000259" key="9">
    <source>
        <dbReference type="PROSITE" id="PS50089"/>
    </source>
</evidence>
<keyword evidence="2" id="KW-0547">Nucleotide-binding</keyword>
<feature type="compositionally biased region" description="Polar residues" evidence="7">
    <location>
        <begin position="74"/>
        <end position="90"/>
    </location>
</feature>
<keyword evidence="6" id="KW-0863">Zinc-finger</keyword>
<feature type="compositionally biased region" description="Basic residues" evidence="7">
    <location>
        <begin position="688"/>
        <end position="703"/>
    </location>
</feature>
<dbReference type="InterPro" id="IPR000330">
    <property type="entry name" value="SNF2_N"/>
</dbReference>
<dbReference type="PROSITE" id="PS51194">
    <property type="entry name" value="HELICASE_CTER"/>
    <property type="match status" value="1"/>
</dbReference>
<dbReference type="GO" id="GO:0006289">
    <property type="term" value="P:nucleotide-excision repair"/>
    <property type="evidence" value="ECO:0007669"/>
    <property type="project" value="TreeGrafter"/>
</dbReference>
<dbReference type="EMBL" id="JAGRRH010000013">
    <property type="protein sequence ID" value="KAG7359956.1"/>
    <property type="molecule type" value="Genomic_DNA"/>
</dbReference>
<dbReference type="PANTHER" id="PTHR45626:SF12">
    <property type="entry name" value="DNA REPAIR PROTEIN RAD16"/>
    <property type="match status" value="1"/>
</dbReference>
<dbReference type="GO" id="GO:0005524">
    <property type="term" value="F:ATP binding"/>
    <property type="evidence" value="ECO:0007669"/>
    <property type="project" value="UniProtKB-KW"/>
</dbReference>
<proteinExistence type="predicted"/>
<reference evidence="12" key="2">
    <citation type="submission" date="2021-04" db="EMBL/GenBank/DDBJ databases">
        <authorList>
            <person name="Podell S."/>
        </authorList>
    </citation>
    <scope>NUCLEOTIDE SEQUENCE</scope>
    <source>
        <strain evidence="12">Hildebrandi</strain>
    </source>
</reference>
<dbReference type="CDD" id="cd18008">
    <property type="entry name" value="DEXDc_SHPRH-like"/>
    <property type="match status" value="1"/>
</dbReference>
<evidence type="ECO:0000256" key="7">
    <source>
        <dbReference type="SAM" id="MobiDB-lite"/>
    </source>
</evidence>
<dbReference type="InterPro" id="IPR047365">
    <property type="entry name" value="Tudor_AtPTM-like"/>
</dbReference>
<dbReference type="SMART" id="SM00490">
    <property type="entry name" value="HELICc"/>
    <property type="match status" value="1"/>
</dbReference>
<name>A0A9K3LFK2_9STRA</name>
<keyword evidence="5" id="KW-0067">ATP-binding</keyword>
<feature type="domain" description="Helicase C-terminal" evidence="11">
    <location>
        <begin position="1249"/>
        <end position="1408"/>
    </location>
</feature>
<evidence type="ECO:0000259" key="10">
    <source>
        <dbReference type="PROSITE" id="PS51192"/>
    </source>
</evidence>
<reference evidence="12" key="1">
    <citation type="journal article" date="2021" name="Sci. Rep.">
        <title>Diploid genomic architecture of Nitzschia inconspicua, an elite biomass production diatom.</title>
        <authorList>
            <person name="Oliver A."/>
            <person name="Podell S."/>
            <person name="Pinowska A."/>
            <person name="Traller J.C."/>
            <person name="Smith S.R."/>
            <person name="McClure R."/>
            <person name="Beliaev A."/>
            <person name="Bohutskyi P."/>
            <person name="Hill E.A."/>
            <person name="Rabines A."/>
            <person name="Zheng H."/>
            <person name="Allen L.Z."/>
            <person name="Kuo A."/>
            <person name="Grigoriev I.V."/>
            <person name="Allen A.E."/>
            <person name="Hazlebeck D."/>
            <person name="Allen E.E."/>
        </authorList>
    </citation>
    <scope>NUCLEOTIDE SEQUENCE</scope>
    <source>
        <strain evidence="12">Hildebrandi</strain>
    </source>
</reference>
<dbReference type="GO" id="GO:0008270">
    <property type="term" value="F:zinc ion binding"/>
    <property type="evidence" value="ECO:0007669"/>
    <property type="project" value="UniProtKB-KW"/>
</dbReference>
<evidence type="ECO:0000256" key="1">
    <source>
        <dbReference type="ARBA" id="ARBA00022723"/>
    </source>
</evidence>
<evidence type="ECO:0000256" key="5">
    <source>
        <dbReference type="ARBA" id="ARBA00022840"/>
    </source>
</evidence>
<keyword evidence="3" id="KW-0378">Hydrolase</keyword>
<feature type="compositionally biased region" description="Polar residues" evidence="7">
    <location>
        <begin position="98"/>
        <end position="108"/>
    </location>
</feature>
<feature type="domain" description="RING-type" evidence="9">
    <location>
        <begin position="1141"/>
        <end position="1187"/>
    </location>
</feature>
<evidence type="ECO:0000259" key="8">
    <source>
        <dbReference type="PROSITE" id="PS50064"/>
    </source>
</evidence>
<feature type="compositionally biased region" description="Basic and acidic residues" evidence="7">
    <location>
        <begin position="650"/>
        <end position="678"/>
    </location>
</feature>
<dbReference type="InterPro" id="IPR050628">
    <property type="entry name" value="SNF2_RAD54_helicase_TF"/>
</dbReference>
<dbReference type="GO" id="GO:0003677">
    <property type="term" value="F:DNA binding"/>
    <property type="evidence" value="ECO:0007669"/>
    <property type="project" value="InterPro"/>
</dbReference>
<dbReference type="GO" id="GO:0008094">
    <property type="term" value="F:ATP-dependent activity, acting on DNA"/>
    <property type="evidence" value="ECO:0007669"/>
    <property type="project" value="TreeGrafter"/>
</dbReference>
<evidence type="ECO:0000313" key="13">
    <source>
        <dbReference type="Proteomes" id="UP000693970"/>
    </source>
</evidence>
<dbReference type="InterPro" id="IPR001650">
    <property type="entry name" value="Helicase_C-like"/>
</dbReference>
<dbReference type="Pfam" id="PF00271">
    <property type="entry name" value="Helicase_C"/>
    <property type="match status" value="1"/>
</dbReference>
<feature type="compositionally biased region" description="Acidic residues" evidence="7">
    <location>
        <begin position="860"/>
        <end position="878"/>
    </location>
</feature>
<dbReference type="SMART" id="SM01336">
    <property type="entry name" value="zf-PARP"/>
    <property type="match status" value="1"/>
</dbReference>
<dbReference type="InterPro" id="IPR014001">
    <property type="entry name" value="Helicase_ATP-bd"/>
</dbReference>
<dbReference type="PROSITE" id="PS50089">
    <property type="entry name" value="ZF_RING_2"/>
    <property type="match status" value="1"/>
</dbReference>
<dbReference type="InterPro" id="IPR001841">
    <property type="entry name" value="Znf_RING"/>
</dbReference>
<evidence type="ECO:0000256" key="4">
    <source>
        <dbReference type="ARBA" id="ARBA00022833"/>
    </source>
</evidence>
<organism evidence="12 13">
    <name type="scientific">Nitzschia inconspicua</name>
    <dbReference type="NCBI Taxonomy" id="303405"/>
    <lineage>
        <taxon>Eukaryota</taxon>
        <taxon>Sar</taxon>
        <taxon>Stramenopiles</taxon>
        <taxon>Ochrophyta</taxon>
        <taxon>Bacillariophyta</taxon>
        <taxon>Bacillariophyceae</taxon>
        <taxon>Bacillariophycidae</taxon>
        <taxon>Bacillariales</taxon>
        <taxon>Bacillariaceae</taxon>
        <taxon>Nitzschia</taxon>
    </lineage>
</organism>
<dbReference type="SMART" id="SM00487">
    <property type="entry name" value="DEXDc"/>
    <property type="match status" value="1"/>
</dbReference>
<feature type="compositionally biased region" description="Low complexity" evidence="7">
    <location>
        <begin position="729"/>
        <end position="744"/>
    </location>
</feature>
<dbReference type="InterPro" id="IPR049730">
    <property type="entry name" value="SNF2/RAD54-like_C"/>
</dbReference>
<evidence type="ECO:0000259" key="11">
    <source>
        <dbReference type="PROSITE" id="PS51194"/>
    </source>
</evidence>
<dbReference type="GO" id="GO:0005634">
    <property type="term" value="C:nucleus"/>
    <property type="evidence" value="ECO:0007669"/>
    <property type="project" value="TreeGrafter"/>
</dbReference>
<keyword evidence="1" id="KW-0479">Metal-binding</keyword>
<sequence length="1421" mass="158917">MAPKRRKSGPSFQFPVGTKVEKHFRGHGWFSGQVVDRRQEEKDSTLWYTVLYEDEDEEDLKEMDLAKIVVVGNKTKSSQRRATNGSTTNISEEEQNENDPQTTPSSGPATKRRKGSSKTNTYRGVTPSPSACSQPNNSDDEEDDDDAPTKKNQKNVSKSNASYARKRKAAAQATSSPHFAKKAPVAPEDSDGGEEEDCTDDAEQLLEMPHSKRKQSKQSLYKLPSKTNTSPAPAKKRESGENEDEVAKPVVVKKKPTKKTASKETASNDKETVPRKNVATKKTPKQKVEAEPKPPPANAGPALIMAEDTDSDDEKDRPFRVEYSVSGRSTCRSCDERIEKGVIRICSRPLFRGKPGFVVYRHLQCQILPEEVQTIQDVGGWRRLKAEDRDLLAKQVDDSKRQIEEENEELHADELVQTKFQGELRPAPSGLSASLLPFQQEGVSWMYNQEVNTEMVKGGILADEMGMGKTLQTITCILDNRPKLQHAAPGAKHPPSAPDLEELKREEHLWKQALKECHHDLDMAGVPESVLKVKKKKGTAPIGVRAGTLVVVPVIAIYQWREEIKKFTEENALSVCVYHGSDRQAKFPREMLCKYDIILTTYQVLESDFRKMISPNKVTCPNCGRKFKIDKLAVHLKYFCGETAQRTEAQARQRRTADRHQRPAQDNRRGGEKGEKKVFPSKQTKPATKAKKIAPAKKSVRAKGNKEYDTDSDLSLPGDLDMSSRRPSRSAATAAKKKMTTTSKDWAGEMGSDSDDFIHSDESSDDETSADNSLPQKKTTSARRDQAEKGEHQSDDSIDESDSVDSEMIARARKRQKIALSNIKQNVKKDESTKKVFKSAKKGKALASKKVSRKKKFSDDDGSCSDSDNDTDGFDETDPLASVDMDELKAEALEGCTVSVLHTMCFWRIVLDEAHMIKSRSSQTASAAFHLSSVHRWALSGTPLQNRVGELYSLIRFLRLDPMAHYFCRRDGCGCKSIYYRMEHGKCKDCGHASSQHFSHFNKHILNVIQREGYSGDGRRAMMKLKAEVLDKCLLRRTKESRAEDMNLPPRIVTIKAIRLHPREEDFYNALYTQSKSSFDDYVAEGSILNNYAHVFDLLTKMRQAVDHPYLIVHSKKAHGANNLTSGQSETPAIANGSTTCEVCEETPTDRVVSSCCGSAFCRSCVLDMMSLESMQQVGGLECIGCRRPFSIDLNQVQQQVVDDGTLTVSASSSNVGMPSLREMSHVASGSILRRINLCDFATSTKVEALVQELVQMRQERQGSKALVFSQFVNMLDLVRWRLHSDPCLQDMGLGVRIIHGGMNVQSRDEALKDFREDPTIRVLLMSLKAGGVALNLTVANEAYLLDPWWNPAAEMQAIDRTHRLGQYRPIRAVRFIAEGTVEERVLQLQEKKRLVFDGTVGRDAASLKMLTVDDMKALFT</sequence>
<comment type="caution">
    <text evidence="12">The sequence shown here is derived from an EMBL/GenBank/DDBJ whole genome shotgun (WGS) entry which is preliminary data.</text>
</comment>
<feature type="region of interest" description="Disordered" evidence="7">
    <location>
        <begin position="650"/>
        <end position="805"/>
    </location>
</feature>
<dbReference type="OrthoDB" id="448448at2759"/>
<feature type="region of interest" description="Disordered" evidence="7">
    <location>
        <begin position="849"/>
        <end position="878"/>
    </location>
</feature>
<keyword evidence="4" id="KW-0862">Zinc</keyword>
<dbReference type="PANTHER" id="PTHR45626">
    <property type="entry name" value="TRANSCRIPTION TERMINATION FACTOR 2-RELATED"/>
    <property type="match status" value="1"/>
</dbReference>
<feature type="domain" description="PARP-type" evidence="8">
    <location>
        <begin position="319"/>
        <end position="400"/>
    </location>
</feature>
<feature type="compositionally biased region" description="Basic and acidic residues" evidence="7">
    <location>
        <begin position="782"/>
        <end position="795"/>
    </location>
</feature>
<evidence type="ECO:0000256" key="2">
    <source>
        <dbReference type="ARBA" id="ARBA00022741"/>
    </source>
</evidence>
<feature type="compositionally biased region" description="Acidic residues" evidence="7">
    <location>
        <begin position="796"/>
        <end position="805"/>
    </location>
</feature>